<feature type="transmembrane region" description="Helical" evidence="1">
    <location>
        <begin position="7"/>
        <end position="31"/>
    </location>
</feature>
<keyword evidence="1" id="KW-0812">Transmembrane</keyword>
<keyword evidence="1" id="KW-1133">Transmembrane helix</keyword>
<dbReference type="STRING" id="1798540.A3B74_02005"/>
<evidence type="ECO:0000313" key="2">
    <source>
        <dbReference type="EMBL" id="OGY78450.1"/>
    </source>
</evidence>
<proteinExistence type="predicted"/>
<reference evidence="2 3" key="1">
    <citation type="journal article" date="2016" name="Nat. Commun.">
        <title>Thousands of microbial genomes shed light on interconnected biogeochemical processes in an aquifer system.</title>
        <authorList>
            <person name="Anantharaman K."/>
            <person name="Brown C.T."/>
            <person name="Hug L.A."/>
            <person name="Sharon I."/>
            <person name="Castelle C.J."/>
            <person name="Probst A.J."/>
            <person name="Thomas B.C."/>
            <person name="Singh A."/>
            <person name="Wilkins M.J."/>
            <person name="Karaoz U."/>
            <person name="Brodie E.L."/>
            <person name="Williams K.H."/>
            <person name="Hubbard S.S."/>
            <person name="Banfield J.F."/>
        </authorList>
    </citation>
    <scope>NUCLEOTIDE SEQUENCE [LARGE SCALE GENOMIC DNA]</scope>
</reference>
<gene>
    <name evidence="2" type="ORF">A3B74_02005</name>
</gene>
<keyword evidence="1" id="KW-0472">Membrane</keyword>
<accession>A0A1G2AR02</accession>
<dbReference type="EMBL" id="MHKB01000015">
    <property type="protein sequence ID" value="OGY78450.1"/>
    <property type="molecule type" value="Genomic_DNA"/>
</dbReference>
<sequence>MNVGMKVLYLVLSSIATLLFGGIMFGVTYFAQSRMDHILPFVPANATAYFHDRDGNATSFLKVFFPGNEDFFVENQETGIVVNTSQEVVIMRYQKKNIVIESRSKKAVTEVLDDLNNETAQYDFARHTIGSAFRQKQVGLFPVYGILTESFQGNLRKTLPWIDPNQKGIQFLLARQVAEGAFDDIDEKATWALRFQLQSRLGFANVWGFQKTEVQILEGYKPVLFVSPGDIDVFQKYTDLFTPFAALPRVIRKDFPQLIRASNIIVYKEGENTRWLITWPQMYDKEVALLVQKLAQEAFPQGSDSTTLPDGSSYATLVPSEYPFPSQDTNINTFKLRQYKKDTWELNILESTVGIVLTNMLNPVEKLDILNKPKPDFLASSNKQATVYDRMGKDYNIYIVKNQRDEALFGYMWK</sequence>
<name>A0A1G2AR02_9BACT</name>
<protein>
    <submittedName>
        <fullName evidence="2">Uncharacterized protein</fullName>
    </submittedName>
</protein>
<comment type="caution">
    <text evidence="2">The sequence shown here is derived from an EMBL/GenBank/DDBJ whole genome shotgun (WGS) entry which is preliminary data.</text>
</comment>
<evidence type="ECO:0000313" key="3">
    <source>
        <dbReference type="Proteomes" id="UP000177165"/>
    </source>
</evidence>
<dbReference type="AlphaFoldDB" id="A0A1G2AR02"/>
<evidence type="ECO:0000256" key="1">
    <source>
        <dbReference type="SAM" id="Phobius"/>
    </source>
</evidence>
<organism evidence="2 3">
    <name type="scientific">Candidatus Kerfeldbacteria bacterium RIFCSPHIGHO2_02_FULL_42_14</name>
    <dbReference type="NCBI Taxonomy" id="1798540"/>
    <lineage>
        <taxon>Bacteria</taxon>
        <taxon>Candidatus Kerfeldiibacteriota</taxon>
    </lineage>
</organism>
<dbReference type="Proteomes" id="UP000177165">
    <property type="component" value="Unassembled WGS sequence"/>
</dbReference>